<dbReference type="EMBL" id="HG994582">
    <property type="protein sequence ID" value="CAF2882903.1"/>
    <property type="molecule type" value="Genomic_DNA"/>
</dbReference>
<dbReference type="SMART" id="SM00409">
    <property type="entry name" value="IG"/>
    <property type="match status" value="5"/>
</dbReference>
<evidence type="ECO:0000259" key="6">
    <source>
        <dbReference type="PROSITE" id="PS50835"/>
    </source>
</evidence>
<name>A0A7R8CSW1_LEPSM</name>
<dbReference type="AlphaFoldDB" id="A0A7R8CSW1"/>
<dbReference type="OrthoDB" id="643377at2759"/>
<keyword evidence="7" id="KW-0808">Transferase</keyword>
<comment type="subcellular location">
    <subcellularLocation>
        <location evidence="1">Membrane</location>
        <topology evidence="1">Single-pass type I membrane protein</topology>
    </subcellularLocation>
</comment>
<keyword evidence="2" id="KW-0472">Membrane</keyword>
<dbReference type="PANTHER" id="PTHR11640:SF158">
    <property type="entry name" value="V-SET AND IMMUNOGLOBULIN DOMAIN-CONTAINING PROTEIN 10-LIKE 2"/>
    <property type="match status" value="1"/>
</dbReference>
<dbReference type="Gene3D" id="2.60.40.10">
    <property type="entry name" value="Immunoglobulins"/>
    <property type="match status" value="6"/>
</dbReference>
<accession>A0A7R8CSW1</accession>
<dbReference type="EC" id="2.7.10.1" evidence="7"/>
<organism evidence="7 8">
    <name type="scientific">Lepeophtheirus salmonis</name>
    <name type="common">Salmon louse</name>
    <name type="synonym">Caligus salmonis</name>
    <dbReference type="NCBI Taxonomy" id="72036"/>
    <lineage>
        <taxon>Eukaryota</taxon>
        <taxon>Metazoa</taxon>
        <taxon>Ecdysozoa</taxon>
        <taxon>Arthropoda</taxon>
        <taxon>Crustacea</taxon>
        <taxon>Multicrustacea</taxon>
        <taxon>Hexanauplia</taxon>
        <taxon>Copepoda</taxon>
        <taxon>Siphonostomatoida</taxon>
        <taxon>Caligidae</taxon>
        <taxon>Lepeophtheirus</taxon>
    </lineage>
</organism>
<dbReference type="PANTHER" id="PTHR11640">
    <property type="entry name" value="NEPHRIN"/>
    <property type="match status" value="1"/>
</dbReference>
<feature type="domain" description="Ig-like" evidence="6">
    <location>
        <begin position="30"/>
        <end position="120"/>
    </location>
</feature>
<feature type="domain" description="Ig-like" evidence="6">
    <location>
        <begin position="536"/>
        <end position="644"/>
    </location>
</feature>
<dbReference type="GO" id="GO:0050839">
    <property type="term" value="F:cell adhesion molecule binding"/>
    <property type="evidence" value="ECO:0007669"/>
    <property type="project" value="TreeGrafter"/>
</dbReference>
<dbReference type="GO" id="GO:0005886">
    <property type="term" value="C:plasma membrane"/>
    <property type="evidence" value="ECO:0007669"/>
    <property type="project" value="TreeGrafter"/>
</dbReference>
<dbReference type="InterPro" id="IPR036179">
    <property type="entry name" value="Ig-like_dom_sf"/>
</dbReference>
<feature type="domain" description="Ig-like" evidence="6">
    <location>
        <begin position="651"/>
        <end position="738"/>
    </location>
</feature>
<feature type="domain" description="Ig-like" evidence="6">
    <location>
        <begin position="215"/>
        <end position="317"/>
    </location>
</feature>
<evidence type="ECO:0000256" key="4">
    <source>
        <dbReference type="ARBA" id="ARBA00023180"/>
    </source>
</evidence>
<dbReference type="InterPro" id="IPR003599">
    <property type="entry name" value="Ig_sub"/>
</dbReference>
<dbReference type="PROSITE" id="PS50835">
    <property type="entry name" value="IG_LIKE"/>
    <property type="match status" value="5"/>
</dbReference>
<dbReference type="SUPFAM" id="SSF48726">
    <property type="entry name" value="Immunoglobulin"/>
    <property type="match status" value="5"/>
</dbReference>
<keyword evidence="5" id="KW-0393">Immunoglobulin domain</keyword>
<dbReference type="Pfam" id="PF07679">
    <property type="entry name" value="I-set"/>
    <property type="match status" value="2"/>
</dbReference>
<evidence type="ECO:0000256" key="3">
    <source>
        <dbReference type="ARBA" id="ARBA00023157"/>
    </source>
</evidence>
<dbReference type="GO" id="GO:0098609">
    <property type="term" value="P:cell-cell adhesion"/>
    <property type="evidence" value="ECO:0007669"/>
    <property type="project" value="TreeGrafter"/>
</dbReference>
<dbReference type="InterPro" id="IPR013098">
    <property type="entry name" value="Ig_I-set"/>
</dbReference>
<dbReference type="InterPro" id="IPR051275">
    <property type="entry name" value="Cell_adhesion_signaling"/>
</dbReference>
<evidence type="ECO:0000256" key="5">
    <source>
        <dbReference type="ARBA" id="ARBA00023319"/>
    </source>
</evidence>
<gene>
    <name evidence="7" type="ORF">LSAA_7014</name>
</gene>
<dbReference type="InterPro" id="IPR013151">
    <property type="entry name" value="Immunoglobulin_dom"/>
</dbReference>
<evidence type="ECO:0000256" key="1">
    <source>
        <dbReference type="ARBA" id="ARBA00004479"/>
    </source>
</evidence>
<dbReference type="Pfam" id="PF13927">
    <property type="entry name" value="Ig_3"/>
    <property type="match status" value="1"/>
</dbReference>
<dbReference type="InterPro" id="IPR013783">
    <property type="entry name" value="Ig-like_fold"/>
</dbReference>
<protein>
    <submittedName>
        <fullName evidence="7">FLT1</fullName>
        <ecNumber evidence="7">2.7.10.1</ecNumber>
    </submittedName>
</protein>
<dbReference type="InterPro" id="IPR003598">
    <property type="entry name" value="Ig_sub2"/>
</dbReference>
<dbReference type="Proteomes" id="UP000675881">
    <property type="component" value="Chromosome 3"/>
</dbReference>
<evidence type="ECO:0000256" key="2">
    <source>
        <dbReference type="ARBA" id="ARBA00023136"/>
    </source>
</evidence>
<dbReference type="GO" id="GO:0005911">
    <property type="term" value="C:cell-cell junction"/>
    <property type="evidence" value="ECO:0007669"/>
    <property type="project" value="TreeGrafter"/>
</dbReference>
<dbReference type="SMART" id="SM00408">
    <property type="entry name" value="IGc2"/>
    <property type="match status" value="5"/>
</dbReference>
<dbReference type="Pfam" id="PF00047">
    <property type="entry name" value="ig"/>
    <property type="match status" value="1"/>
</dbReference>
<dbReference type="InterPro" id="IPR007110">
    <property type="entry name" value="Ig-like_dom"/>
</dbReference>
<keyword evidence="4" id="KW-0325">Glycoprotein</keyword>
<evidence type="ECO:0000313" key="8">
    <source>
        <dbReference type="Proteomes" id="UP000675881"/>
    </source>
</evidence>
<keyword evidence="8" id="KW-1185">Reference proteome</keyword>
<proteinExistence type="predicted"/>
<feature type="domain" description="Ig-like" evidence="6">
    <location>
        <begin position="436"/>
        <end position="523"/>
    </location>
</feature>
<reference evidence="7" key="1">
    <citation type="submission" date="2021-02" db="EMBL/GenBank/DDBJ databases">
        <authorList>
            <person name="Bekaert M."/>
        </authorList>
    </citation>
    <scope>NUCLEOTIDE SEQUENCE</scope>
    <source>
        <strain evidence="7">IoA-00</strain>
    </source>
</reference>
<sequence length="905" mass="102533">MPYKFLIFVLGFIAPFTVARSPRYVPYDPPRVIPNAESQTVRAATSYTFRCEGDGRGVTWIIPSDATMNLRSRLKLTHITRGNRHISSLNISDLIYTDTGTYICVYNGTRNIEQATENVTSMHLYVSDDAHLLKKSGFEFLRAIQSEAFKESVGRVDNRRDYFISYDPRVGFTINPVMLDIHSGTFKCGATHRGKVDEYTASLNVLVKTSFVPRPHINKTLTRHISVGKSFKLSCSVTVDLEVLVQLSWRTPNSKSRYSGRLEEPNPNSRNLSMGGTHLKIVEQSLIIHDATLDDQGSYECKVTDHSKNTQTTREFVHILKEEESYLRIYYDGYQTIERGGVELKRDDPVQWVVHIEAYPKPNVTWFGPDGKKIAEYGRRKRKDFAIDTFFGGPNERTMLQIKNLAIDKAGNYSVRVQNEKHVKVEHFELVISVEPKVELFVEDFYGGFFEFSYEYTIKCSGTGSPTPDVNWLFQSCSSYNNCEGSENAKVLTNFNNRIREVVHTQDSTLKIVARKSGRVICQSCNSLDCETKIIPFFVTDIKNGFNIYGPSKVIEGQPFELTCSASIYNFTDVEWFKHEVAGEDRIISPLTDANLLITSRNSELSFSKVLRFKNASLSDHGRYYCKAYSRDGRIRSALHADLTILPLELPKISMDTNMKGERSVVEEPHSGHEFYCPVYQGRPHPKIQWTLNGLNISSPRAQILEEGQLLKLNYITEVDEGLYVCSISNQVGAARVNQVLILQSSLDKDFFYSHISIPVIVAVSVALLLVAALIIGAKLCFLRKSKKSMAWKAPPTPPTPRLTQFDLPVDDGECNEVCRLTNNSRDATPSEADCRCSLSGRYPQHSQTLQYPSHRNVIPYYSNCSVCDYSIQTLPLNHMMRTLPRNHYDANLRSPSPSKLSAEF</sequence>
<evidence type="ECO:0000313" key="7">
    <source>
        <dbReference type="EMBL" id="CAF2882903.1"/>
    </source>
</evidence>
<dbReference type="GO" id="GO:0004714">
    <property type="term" value="F:transmembrane receptor protein tyrosine kinase activity"/>
    <property type="evidence" value="ECO:0007669"/>
    <property type="project" value="UniProtKB-EC"/>
</dbReference>
<keyword evidence="3" id="KW-1015">Disulfide bond</keyword>